<dbReference type="AlphaFoldDB" id="A0A840Y5N7"/>
<keyword evidence="8" id="KW-1185">Reference proteome</keyword>
<feature type="transmembrane region" description="Helical" evidence="6">
    <location>
        <begin position="64"/>
        <end position="82"/>
    </location>
</feature>
<protein>
    <submittedName>
        <fullName evidence="7">Type IV secretory pathway VirB6-like protein</fullName>
    </submittedName>
</protein>
<gene>
    <name evidence="7" type="ORF">FHS87_004123</name>
</gene>
<accession>A0A840Y5N7</accession>
<comment type="caution">
    <text evidence="7">The sequence shown here is derived from an EMBL/GenBank/DDBJ whole genome shotgun (WGS) entry which is preliminary data.</text>
</comment>
<feature type="transmembrane region" description="Helical" evidence="6">
    <location>
        <begin position="171"/>
        <end position="190"/>
    </location>
</feature>
<reference evidence="7 8" key="1">
    <citation type="submission" date="2020-08" db="EMBL/GenBank/DDBJ databases">
        <title>Genomic Encyclopedia of Type Strains, Phase IV (KMG-IV): sequencing the most valuable type-strain genomes for metagenomic binning, comparative biology and taxonomic classification.</title>
        <authorList>
            <person name="Goeker M."/>
        </authorList>
    </citation>
    <scope>NUCLEOTIDE SEQUENCE [LARGE SCALE GENOMIC DNA]</scope>
    <source>
        <strain evidence="7 8">DSM 25622</strain>
    </source>
</reference>
<name>A0A840Y5N7_9PROT</name>
<keyword evidence="4 6" id="KW-1133">Transmembrane helix</keyword>
<comment type="similarity">
    <text evidence="2">Belongs to the TrbL/VirB6 family.</text>
</comment>
<evidence type="ECO:0000256" key="1">
    <source>
        <dbReference type="ARBA" id="ARBA00004141"/>
    </source>
</evidence>
<dbReference type="Proteomes" id="UP000580654">
    <property type="component" value="Unassembled WGS sequence"/>
</dbReference>
<dbReference type="RefSeq" id="WP_184521161.1">
    <property type="nucleotide sequence ID" value="NZ_JACIJD010000028.1"/>
</dbReference>
<dbReference type="EMBL" id="JACIJD010000028">
    <property type="protein sequence ID" value="MBB5696055.1"/>
    <property type="molecule type" value="Genomic_DNA"/>
</dbReference>
<feature type="transmembrane region" description="Helical" evidence="6">
    <location>
        <begin position="243"/>
        <end position="262"/>
    </location>
</feature>
<dbReference type="GO" id="GO:0030255">
    <property type="term" value="P:protein secretion by the type IV secretion system"/>
    <property type="evidence" value="ECO:0007669"/>
    <property type="project" value="InterPro"/>
</dbReference>
<dbReference type="InterPro" id="IPR007688">
    <property type="entry name" value="Conjugal_tfr_TrbL/VirB6"/>
</dbReference>
<evidence type="ECO:0000313" key="8">
    <source>
        <dbReference type="Proteomes" id="UP000580654"/>
    </source>
</evidence>
<sequence length="304" mass="31673">MPAPAMPTIFTDIATSMDTMLIASMDAIISSGLASMRPQIALALSLYIIGFAALTVFGKTDIGAAAMAAVRALVVAQILRAASYTSYVRDFFFTDLPNTIAAALGGPRSGISSAQQFDLLWSAALHATSIVLGQATGFTMMLERGVAWIEAGAMLVALGAIFLVWLIARVFMAIVICLGVFIILLFLFSATRGFVEQWIGKLVGLIVLQITSSILLRIVLVVISDKMRAMGAAPPGDVDAMLAQLGSIAAVYWIGAALMIVLPSFFAIGSGVSAGAVVAAGHVSRFASGAGRAVVAPFRHASRS</sequence>
<evidence type="ECO:0000256" key="3">
    <source>
        <dbReference type="ARBA" id="ARBA00022692"/>
    </source>
</evidence>
<feature type="transmembrane region" description="Helical" evidence="6">
    <location>
        <begin position="202"/>
        <end position="223"/>
    </location>
</feature>
<feature type="transmembrane region" description="Helical" evidence="6">
    <location>
        <begin position="40"/>
        <end position="58"/>
    </location>
</feature>
<evidence type="ECO:0000256" key="6">
    <source>
        <dbReference type="SAM" id="Phobius"/>
    </source>
</evidence>
<evidence type="ECO:0000313" key="7">
    <source>
        <dbReference type="EMBL" id="MBB5696055.1"/>
    </source>
</evidence>
<keyword evidence="5 6" id="KW-0472">Membrane</keyword>
<proteinExistence type="inferred from homology"/>
<evidence type="ECO:0000256" key="5">
    <source>
        <dbReference type="ARBA" id="ARBA00023136"/>
    </source>
</evidence>
<dbReference type="Pfam" id="PF04610">
    <property type="entry name" value="TrbL"/>
    <property type="match status" value="1"/>
</dbReference>
<organism evidence="7 8">
    <name type="scientific">Muricoccus pecuniae</name>
    <dbReference type="NCBI Taxonomy" id="693023"/>
    <lineage>
        <taxon>Bacteria</taxon>
        <taxon>Pseudomonadati</taxon>
        <taxon>Pseudomonadota</taxon>
        <taxon>Alphaproteobacteria</taxon>
        <taxon>Acetobacterales</taxon>
        <taxon>Roseomonadaceae</taxon>
        <taxon>Muricoccus</taxon>
    </lineage>
</organism>
<comment type="subcellular location">
    <subcellularLocation>
        <location evidence="1">Membrane</location>
        <topology evidence="1">Multi-pass membrane protein</topology>
    </subcellularLocation>
</comment>
<evidence type="ECO:0000256" key="2">
    <source>
        <dbReference type="ARBA" id="ARBA00007802"/>
    </source>
</evidence>
<keyword evidence="3 6" id="KW-0812">Transmembrane</keyword>
<feature type="transmembrane region" description="Helical" evidence="6">
    <location>
        <begin position="146"/>
        <end position="165"/>
    </location>
</feature>
<evidence type="ECO:0000256" key="4">
    <source>
        <dbReference type="ARBA" id="ARBA00022989"/>
    </source>
</evidence>
<dbReference type="GO" id="GO:0016020">
    <property type="term" value="C:membrane"/>
    <property type="evidence" value="ECO:0007669"/>
    <property type="project" value="UniProtKB-SubCell"/>
</dbReference>